<feature type="compositionally biased region" description="Low complexity" evidence="1">
    <location>
        <begin position="237"/>
        <end position="247"/>
    </location>
</feature>
<dbReference type="AlphaFoldDB" id="H5SDS8"/>
<reference evidence="2" key="2">
    <citation type="journal article" date="2012" name="PLoS ONE">
        <title>A Deeply Branching Thermophilic Bacterium with an Ancient Acetyl-CoA Pathway Dominates a Subsurface Ecosystem.</title>
        <authorList>
            <person name="Takami H."/>
            <person name="Noguchi H."/>
            <person name="Takaki Y."/>
            <person name="Uchiyama I."/>
            <person name="Toyoda A."/>
            <person name="Nishi S."/>
            <person name="Chee G.-J."/>
            <person name="Arai W."/>
            <person name="Nunoura T."/>
            <person name="Itoh T."/>
            <person name="Hattori M."/>
            <person name="Takai K."/>
        </authorList>
    </citation>
    <scope>NUCLEOTIDE SEQUENCE</scope>
</reference>
<evidence type="ECO:0000256" key="1">
    <source>
        <dbReference type="SAM" id="MobiDB-lite"/>
    </source>
</evidence>
<protein>
    <submittedName>
        <fullName evidence="2">Uncharacterized protein</fullName>
    </submittedName>
</protein>
<sequence length="309" mass="31690">MFFTGSGQTTLTLTISPAVESFMLYVEPASFGFHNCTVTTDAGDNSGPVAINGNAGARGFAFVHATPVINSITITCDAGADGFAIGEFAATCSTAGGAETPKPSISHITSPEFGTKDMLDFKNVLILTKKGPAIIRIESRSPIFISGIRINEFRTPSLGGASIRSNASAVALQAQQTQEQNFILDTSAGEKPCGSTTFNLAGYCTVGVFFEPKSEGKKEAYLEVYYNTPDPVRIYMTGTGTSQQSQPQPQPSPQPPGAGSGGSSGGSAAGAGTGGGGGGCSMVSGASPINALAWLILPGAALLRRIRRS</sequence>
<name>H5SDS8_9BACT</name>
<organism evidence="2">
    <name type="scientific">uncultured Aquificia bacterium</name>
    <dbReference type="NCBI Taxonomy" id="453415"/>
    <lineage>
        <taxon>Bacteria</taxon>
        <taxon>Pseudomonadati</taxon>
        <taxon>Aquificota</taxon>
        <taxon>Aquificia</taxon>
        <taxon>environmental samples</taxon>
    </lineage>
</organism>
<evidence type="ECO:0000313" key="2">
    <source>
        <dbReference type="EMBL" id="BAL54314.1"/>
    </source>
</evidence>
<proteinExistence type="predicted"/>
<feature type="compositionally biased region" description="Gly residues" evidence="1">
    <location>
        <begin position="258"/>
        <end position="277"/>
    </location>
</feature>
<reference evidence="2" key="1">
    <citation type="journal article" date="2005" name="Environ. Microbiol.">
        <title>Genetic and functional properties of uncultivated thermophilic crenarchaeotes from a subsurface gold mine as revealed by analysis of genome fragments.</title>
        <authorList>
            <person name="Nunoura T."/>
            <person name="Hirayama H."/>
            <person name="Takami H."/>
            <person name="Oida H."/>
            <person name="Nishi S."/>
            <person name="Shimamura S."/>
            <person name="Suzuki Y."/>
            <person name="Inagaki F."/>
            <person name="Takai K."/>
            <person name="Nealson K.H."/>
            <person name="Horikoshi K."/>
        </authorList>
    </citation>
    <scope>NUCLEOTIDE SEQUENCE</scope>
</reference>
<feature type="region of interest" description="Disordered" evidence="1">
    <location>
        <begin position="235"/>
        <end position="277"/>
    </location>
</feature>
<accession>H5SDS8</accession>
<dbReference type="EMBL" id="AP011685">
    <property type="protein sequence ID" value="BAL54314.1"/>
    <property type="molecule type" value="Genomic_DNA"/>
</dbReference>
<gene>
    <name evidence="2" type="ORF">HGMM_F14E04C05</name>
</gene>